<keyword evidence="3" id="KW-1185">Reference proteome</keyword>
<protein>
    <submittedName>
        <fullName evidence="2">Uncharacterized protein</fullName>
    </submittedName>
</protein>
<evidence type="ECO:0000313" key="3">
    <source>
        <dbReference type="Proteomes" id="UP000053268"/>
    </source>
</evidence>
<reference evidence="2 3" key="1">
    <citation type="journal article" date="2015" name="Nat. Commun.">
        <title>Outbred genome sequencing and CRISPR/Cas9 gene editing in butterflies.</title>
        <authorList>
            <person name="Li X."/>
            <person name="Fan D."/>
            <person name="Zhang W."/>
            <person name="Liu G."/>
            <person name="Zhang L."/>
            <person name="Zhao L."/>
            <person name="Fang X."/>
            <person name="Chen L."/>
            <person name="Dong Y."/>
            <person name="Chen Y."/>
            <person name="Ding Y."/>
            <person name="Zhao R."/>
            <person name="Feng M."/>
            <person name="Zhu Y."/>
            <person name="Feng Y."/>
            <person name="Jiang X."/>
            <person name="Zhu D."/>
            <person name="Xiang H."/>
            <person name="Feng X."/>
            <person name="Li S."/>
            <person name="Wang J."/>
            <person name="Zhang G."/>
            <person name="Kronforst M.R."/>
            <person name="Wang W."/>
        </authorList>
    </citation>
    <scope>NUCLEOTIDE SEQUENCE [LARGE SCALE GENOMIC DNA]</scope>
    <source>
        <strain evidence="2">Ya'a_city_454_Px</strain>
        <tissue evidence="2">Whole body</tissue>
    </source>
</reference>
<proteinExistence type="predicted"/>
<organism evidence="2 3">
    <name type="scientific">Papilio xuthus</name>
    <name type="common">Asian swallowtail butterfly</name>
    <dbReference type="NCBI Taxonomy" id="66420"/>
    <lineage>
        <taxon>Eukaryota</taxon>
        <taxon>Metazoa</taxon>
        <taxon>Ecdysozoa</taxon>
        <taxon>Arthropoda</taxon>
        <taxon>Hexapoda</taxon>
        <taxon>Insecta</taxon>
        <taxon>Pterygota</taxon>
        <taxon>Neoptera</taxon>
        <taxon>Endopterygota</taxon>
        <taxon>Lepidoptera</taxon>
        <taxon>Glossata</taxon>
        <taxon>Ditrysia</taxon>
        <taxon>Papilionoidea</taxon>
        <taxon>Papilionidae</taxon>
        <taxon>Papilioninae</taxon>
        <taxon>Papilio</taxon>
    </lineage>
</organism>
<evidence type="ECO:0000256" key="1">
    <source>
        <dbReference type="SAM" id="MobiDB-lite"/>
    </source>
</evidence>
<gene>
    <name evidence="2" type="ORF">RR46_02764</name>
</gene>
<sequence>MALPRVNLVSGEDSPPQAGSNDTKHGHPMTNAAGATAFRNFTEKPRWRVVYFPSRISTVPRSNVAVFGVPSLSSSRAI</sequence>
<dbReference type="Proteomes" id="UP000053268">
    <property type="component" value="Unassembled WGS sequence"/>
</dbReference>
<feature type="region of interest" description="Disordered" evidence="1">
    <location>
        <begin position="1"/>
        <end position="31"/>
    </location>
</feature>
<name>A0A194QAD7_PAPXU</name>
<accession>A0A194QAD7</accession>
<dbReference type="AlphaFoldDB" id="A0A194QAD7"/>
<evidence type="ECO:0000313" key="2">
    <source>
        <dbReference type="EMBL" id="KPJ00376.1"/>
    </source>
</evidence>
<dbReference type="EMBL" id="KQ459465">
    <property type="protein sequence ID" value="KPJ00376.1"/>
    <property type="molecule type" value="Genomic_DNA"/>
</dbReference>